<dbReference type="InterPro" id="IPR058660">
    <property type="entry name" value="WHD_DnaB"/>
</dbReference>
<evidence type="ECO:0000259" key="2">
    <source>
        <dbReference type="Pfam" id="PF25888"/>
    </source>
</evidence>
<dbReference type="EMBL" id="VCIW01000002">
    <property type="protein sequence ID" value="TLS53411.1"/>
    <property type="molecule type" value="Genomic_DNA"/>
</dbReference>
<evidence type="ECO:0000313" key="4">
    <source>
        <dbReference type="Proteomes" id="UP000309676"/>
    </source>
</evidence>
<name>A0A5R9GCD3_9BACL</name>
<feature type="compositionally biased region" description="Gly residues" evidence="1">
    <location>
        <begin position="437"/>
        <end position="446"/>
    </location>
</feature>
<feature type="region of interest" description="Disordered" evidence="1">
    <location>
        <begin position="187"/>
        <end position="206"/>
    </location>
</feature>
<reference evidence="3 4" key="1">
    <citation type="submission" date="2019-05" db="EMBL/GenBank/DDBJ databases">
        <authorList>
            <person name="Narsing Rao M.P."/>
            <person name="Li W.J."/>
        </authorList>
    </citation>
    <scope>NUCLEOTIDE SEQUENCE [LARGE SCALE GENOMIC DNA]</scope>
    <source>
        <strain evidence="3 4">SYSU_K30003</strain>
    </source>
</reference>
<proteinExistence type="predicted"/>
<keyword evidence="4" id="KW-1185">Reference proteome</keyword>
<evidence type="ECO:0000256" key="1">
    <source>
        <dbReference type="SAM" id="MobiDB-lite"/>
    </source>
</evidence>
<feature type="compositionally biased region" description="Low complexity" evidence="1">
    <location>
        <begin position="447"/>
        <end position="459"/>
    </location>
</feature>
<dbReference type="RefSeq" id="WP_138192677.1">
    <property type="nucleotide sequence ID" value="NZ_VCIW01000002.1"/>
</dbReference>
<dbReference type="AlphaFoldDB" id="A0A5R9GCD3"/>
<protein>
    <recommendedName>
        <fullName evidence="2">Replicative helicase loading/DNA remodeling protein DnaB N-terminal winged helix domain-containing protein</fullName>
    </recommendedName>
</protein>
<gene>
    <name evidence="3" type="ORF">FE782_03835</name>
</gene>
<evidence type="ECO:0000313" key="3">
    <source>
        <dbReference type="EMBL" id="TLS53411.1"/>
    </source>
</evidence>
<feature type="domain" description="Replicative helicase loading/DNA remodeling protein DnaB N-terminal winged helix" evidence="2">
    <location>
        <begin position="26"/>
        <end position="183"/>
    </location>
</feature>
<accession>A0A5R9GCD3</accession>
<sequence length="503" mass="55459">MKVTNLLQLTEHHRYVVSRRFGLSPLDSRLLWTAYQPMIGGTAVALYTTLYSSLASDAVGDCDAGTLGQLFLACGLPPNERGRKQLVDETAKLEAVGLLQSFRRMDGDEVAAYEFRLQPPLRPDQFFGVHHLWLLLQEKLGPNGAEAVRRSFAADGGAMTRPAEHETLEDISAPFYEVFRMTVGAVSAEEPPEPVEPSAALAGGEFGRDGFRGDELLRRFPRSHAHRRAVERLVADPARLAELNYHAGRFELTLKQTVSLLDEDGMFAANGEWAADRFQARAAEVYRGSNEQAMRRERTTHKQAAAREGEASALAAERDVSAPYWLEVPEQFQGQCDVRQYNAMLANSPYTRVLKMFFQPSAVPTAVEEAFLTMKVNYQLPDEVLNVMIHYIRANDLDWKRNYLDAIAGNVAGKRIRSFENAVTYFRKAEQSRSGAGAAGRNGGDAGNAAAGAAPQRAPGARRGRPPGTAKPVIPVAKSSDSPEATEEDIMRMMEMAKRLTNG</sequence>
<dbReference type="OrthoDB" id="2082007at2"/>
<comment type="caution">
    <text evidence="3">The sequence shown here is derived from an EMBL/GenBank/DDBJ whole genome shotgun (WGS) entry which is preliminary data.</text>
</comment>
<organism evidence="3 4">
    <name type="scientific">Paenibacillus antri</name>
    <dbReference type="NCBI Taxonomy" id="2582848"/>
    <lineage>
        <taxon>Bacteria</taxon>
        <taxon>Bacillati</taxon>
        <taxon>Bacillota</taxon>
        <taxon>Bacilli</taxon>
        <taxon>Bacillales</taxon>
        <taxon>Paenibacillaceae</taxon>
        <taxon>Paenibacillus</taxon>
    </lineage>
</organism>
<dbReference type="Pfam" id="PF25888">
    <property type="entry name" value="WHD_DnaB"/>
    <property type="match status" value="1"/>
</dbReference>
<dbReference type="Proteomes" id="UP000309676">
    <property type="component" value="Unassembled WGS sequence"/>
</dbReference>
<feature type="region of interest" description="Disordered" evidence="1">
    <location>
        <begin position="430"/>
        <end position="489"/>
    </location>
</feature>